<evidence type="ECO:0000256" key="9">
    <source>
        <dbReference type="ARBA" id="ARBA00040444"/>
    </source>
</evidence>
<keyword evidence="5" id="KW-0963">Cytoplasm</keyword>
<feature type="domain" description="PID" evidence="11">
    <location>
        <begin position="27"/>
        <end position="186"/>
    </location>
</feature>
<evidence type="ECO:0000256" key="7">
    <source>
        <dbReference type="ARBA" id="ARBA00022999"/>
    </source>
</evidence>
<keyword evidence="6" id="KW-0653">Protein transport</keyword>
<sequence>MATGGSSFISKPARGWLHPDHLISKEGISYTVKYIGCLEVKTSMKSLDFETRSCVAKECINRVCEAAGLKSADKKRRVDEKVLKAIASKPRMQHSAANVTLTISSCSLSLTNIDNGHIIAKHDMPRISFASGGDTEILDFVAYVAKNMLEWRACYVLECTGGLAQDVISTIGQAFELRFKEFLTKPSSLHPVLNGVREVDRDYYNDLPGKVPPDIGPPPVPPLPNTASTLPNLKHHQNHASHTHIHSIAVDSFPSAADRHQQLAETGNLIDLNSDSTISSSTNLNIMPEHNYVNDSVIAANRDNHRDPASLFDVFDMQPFSSAISDMNRLSPQSQKQELKQEIWFHGSVSRSEAESMLARDGDFLVRESQGSPGQYVLTGMNNNTPKHLLLIDPEGVIHITIVHVYLNSTALPTRLLYMWEVHESGNNPPLNIHTSWQDVILDPAILDLFFTLYWKVRSNPQLAHHAMNCLIQMASLHGRILNGEQVKVQYLTNYIQRFLKLVLSIEISDQEANGITNIIKKINHFFQSSLKSLPEDLYKSFMEQITRLTCLFIECAAQEESTRADDCLYMEAMEHMFEVWSCMLYSAYIFPPDFCKQSSIQIFNIYLRCHLSPPEGVRNIGGKSLSEEVADVEDDDKVKFKEQLQIIGKYKCLTILGHFGRQAPDHSLPLLAQLLEDRIHKLRDNLNLLVEQNESSSRPASMDELYEDLHWLILITGHVFCMESDFSEVALIPLEITRCSMKQSREGNVDVNRTLEFLVSSQNVQSDISSPSASIDRVIRLITGVFRLCTIEKTAISIHLENILSPELSSTIIWFLHRWSEIYLLPNEGYYNELSTTLLHAFGDDSPGASWSMNFLLDKIICNINAFKSEPALIDETIKLLISLVNSRARTSCLLTSEQFNYIIELAIKEQYDFPQIIKRGLMRTVVHAGIVLENNDQYYWSRTLQTLQNRFTQLISSDNFMSTYHEERIKIQIIDILESCIGVVLGTESPIVAPVYQYTFPILAELPKILSLYHNYQDIVQLILELFNEYTKIVFLSDADSMRVYETCMQMMQTYARCNSHRFTADSTAEEDSFQDIVLLMRLLTNLLIKDIFNLNHEVNPPTNQLASAAPAVEPVPATDVFLYGLNIIMPMMTINLLKFPSLCLQYFKMITFVCDLCPEKVCSLSVKLLQQLLASVELGLYSFGNEVAGLCCDTIQVLTKHIKKEVTEGQPRKDIMAPFLNLLISLILSHQMDSDLITHASLPLYYLICCYQEQYQQLIQNIVSTQTDLQVAQRLASSFTALTANVDVGIDLNDRLQRLRFKENFEKFVVNVQGFLMVK</sequence>
<dbReference type="SUPFAM" id="SSF55550">
    <property type="entry name" value="SH2 domain"/>
    <property type="match status" value="1"/>
</dbReference>
<keyword evidence="14" id="KW-1185">Reference proteome</keyword>
<evidence type="ECO:0000256" key="10">
    <source>
        <dbReference type="PROSITE-ProRule" id="PRU00191"/>
    </source>
</evidence>
<dbReference type="EMBL" id="KQ978317">
    <property type="protein sequence ID" value="KYM95222.1"/>
    <property type="molecule type" value="Genomic_DNA"/>
</dbReference>
<evidence type="ECO:0000256" key="8">
    <source>
        <dbReference type="ARBA" id="ARBA00023242"/>
    </source>
</evidence>
<dbReference type="PRINTS" id="PR00629">
    <property type="entry name" value="SHCPIDOMAIN"/>
</dbReference>
<dbReference type="Proteomes" id="UP000078542">
    <property type="component" value="Unassembled WGS sequence"/>
</dbReference>
<dbReference type="Pfam" id="PF00017">
    <property type="entry name" value="SH2"/>
    <property type="match status" value="1"/>
</dbReference>
<dbReference type="Gene3D" id="1.25.10.10">
    <property type="entry name" value="Leucine-rich Repeat Variant"/>
    <property type="match status" value="1"/>
</dbReference>
<evidence type="ECO:0000256" key="1">
    <source>
        <dbReference type="ARBA" id="ARBA00004123"/>
    </source>
</evidence>
<dbReference type="GO" id="GO:0005049">
    <property type="term" value="F:nuclear export signal receptor activity"/>
    <property type="evidence" value="ECO:0007669"/>
    <property type="project" value="InterPro"/>
</dbReference>
<feature type="domain" description="SH2" evidence="12">
    <location>
        <begin position="344"/>
        <end position="391"/>
    </location>
</feature>
<evidence type="ECO:0000256" key="3">
    <source>
        <dbReference type="ARBA" id="ARBA00009466"/>
    </source>
</evidence>
<evidence type="ECO:0000313" key="14">
    <source>
        <dbReference type="Proteomes" id="UP000078542"/>
    </source>
</evidence>
<dbReference type="GO" id="GO:0006611">
    <property type="term" value="P:protein export from nucleus"/>
    <property type="evidence" value="ECO:0007669"/>
    <property type="project" value="TreeGrafter"/>
</dbReference>
<evidence type="ECO:0000256" key="4">
    <source>
        <dbReference type="ARBA" id="ARBA00022448"/>
    </source>
</evidence>
<dbReference type="InterPro" id="IPR016024">
    <property type="entry name" value="ARM-type_fold"/>
</dbReference>
<evidence type="ECO:0000259" key="11">
    <source>
        <dbReference type="PROSITE" id="PS01179"/>
    </source>
</evidence>
<dbReference type="FunFam" id="2.30.29.30:FF:000377">
    <property type="entry name" value="Shc transforming protein"/>
    <property type="match status" value="1"/>
</dbReference>
<dbReference type="STRING" id="456900.A0A195C306"/>
<evidence type="ECO:0000256" key="6">
    <source>
        <dbReference type="ARBA" id="ARBA00022927"/>
    </source>
</evidence>
<reference evidence="13 14" key="1">
    <citation type="submission" date="2016-03" db="EMBL/GenBank/DDBJ databases">
        <title>Cyphomyrmex costatus WGS genome.</title>
        <authorList>
            <person name="Nygaard S."/>
            <person name="Hu H."/>
            <person name="Boomsma J."/>
            <person name="Zhang G."/>
        </authorList>
    </citation>
    <scope>NUCLEOTIDE SEQUENCE [LARGE SCALE GENOMIC DNA]</scope>
    <source>
        <strain evidence="13">MS0001</strain>
        <tissue evidence="13">Whole body</tissue>
    </source>
</reference>
<dbReference type="InterPro" id="IPR011989">
    <property type="entry name" value="ARM-like"/>
</dbReference>
<comment type="subcellular location">
    <subcellularLocation>
        <location evidence="2">Cytoplasm</location>
    </subcellularLocation>
    <subcellularLocation>
        <location evidence="1">Nucleus</location>
    </subcellularLocation>
</comment>
<dbReference type="Gene3D" id="3.30.505.10">
    <property type="entry name" value="SH2 domain"/>
    <property type="match status" value="1"/>
</dbReference>
<evidence type="ECO:0000256" key="2">
    <source>
        <dbReference type="ARBA" id="ARBA00004496"/>
    </source>
</evidence>
<evidence type="ECO:0000259" key="12">
    <source>
        <dbReference type="PROSITE" id="PS50001"/>
    </source>
</evidence>
<proteinExistence type="inferred from homology"/>
<dbReference type="Gene3D" id="2.30.29.30">
    <property type="entry name" value="Pleckstrin-homology domain (PH domain)/Phosphotyrosine-binding domain (PTB)"/>
    <property type="match status" value="1"/>
</dbReference>
<dbReference type="InterPro" id="IPR006019">
    <property type="entry name" value="PID_Shc-like"/>
</dbReference>
<keyword evidence="7 10" id="KW-0727">SH2 domain</keyword>
<dbReference type="InterPro" id="IPR011993">
    <property type="entry name" value="PH-like_dom_sf"/>
</dbReference>
<dbReference type="SUPFAM" id="SSF50729">
    <property type="entry name" value="PH domain-like"/>
    <property type="match status" value="1"/>
</dbReference>
<dbReference type="Pfam" id="PF00640">
    <property type="entry name" value="PID"/>
    <property type="match status" value="1"/>
</dbReference>
<dbReference type="InterPro" id="IPR036860">
    <property type="entry name" value="SH2_dom_sf"/>
</dbReference>
<name>A0A195C306_9HYME</name>
<dbReference type="PROSITE" id="PS50001">
    <property type="entry name" value="SH2"/>
    <property type="match status" value="1"/>
</dbReference>
<dbReference type="InterPro" id="IPR044189">
    <property type="entry name" value="XPO4/7-like"/>
</dbReference>
<dbReference type="InterPro" id="IPR000980">
    <property type="entry name" value="SH2"/>
</dbReference>
<dbReference type="GO" id="GO:0035556">
    <property type="term" value="P:intracellular signal transduction"/>
    <property type="evidence" value="ECO:0007669"/>
    <property type="project" value="InterPro"/>
</dbReference>
<dbReference type="CDD" id="cd01209">
    <property type="entry name" value="PTB_Shc"/>
    <property type="match status" value="1"/>
</dbReference>
<keyword evidence="4" id="KW-0813">Transport</keyword>
<evidence type="ECO:0000256" key="5">
    <source>
        <dbReference type="ARBA" id="ARBA00022490"/>
    </source>
</evidence>
<dbReference type="InterPro" id="IPR006020">
    <property type="entry name" value="PTB/PI_dom"/>
</dbReference>
<dbReference type="SUPFAM" id="SSF48371">
    <property type="entry name" value="ARM repeat"/>
    <property type="match status" value="1"/>
</dbReference>
<evidence type="ECO:0000313" key="13">
    <source>
        <dbReference type="EMBL" id="KYM95222.1"/>
    </source>
</evidence>
<dbReference type="SMART" id="SM00462">
    <property type="entry name" value="PTB"/>
    <property type="match status" value="1"/>
</dbReference>
<organism evidence="13 14">
    <name type="scientific">Cyphomyrmex costatus</name>
    <dbReference type="NCBI Taxonomy" id="456900"/>
    <lineage>
        <taxon>Eukaryota</taxon>
        <taxon>Metazoa</taxon>
        <taxon>Ecdysozoa</taxon>
        <taxon>Arthropoda</taxon>
        <taxon>Hexapoda</taxon>
        <taxon>Insecta</taxon>
        <taxon>Pterygota</taxon>
        <taxon>Neoptera</taxon>
        <taxon>Endopterygota</taxon>
        <taxon>Hymenoptera</taxon>
        <taxon>Apocrita</taxon>
        <taxon>Aculeata</taxon>
        <taxon>Formicoidea</taxon>
        <taxon>Formicidae</taxon>
        <taxon>Myrmicinae</taxon>
        <taxon>Cyphomyrmex</taxon>
    </lineage>
</organism>
<accession>A0A195C306</accession>
<protein>
    <recommendedName>
        <fullName evidence="9">Exportin-4</fullName>
    </recommendedName>
</protein>
<dbReference type="PANTHER" id="PTHR12596:SF1">
    <property type="entry name" value="EXPORTIN-4"/>
    <property type="match status" value="1"/>
</dbReference>
<keyword evidence="8" id="KW-0539">Nucleus</keyword>
<gene>
    <name evidence="13" type="ORF">ALC62_14133</name>
</gene>
<dbReference type="GO" id="GO:0005643">
    <property type="term" value="C:nuclear pore"/>
    <property type="evidence" value="ECO:0007669"/>
    <property type="project" value="TreeGrafter"/>
</dbReference>
<comment type="similarity">
    <text evidence="3">Belongs to the exportin family.</text>
</comment>
<dbReference type="SMART" id="SM00252">
    <property type="entry name" value="SH2"/>
    <property type="match status" value="1"/>
</dbReference>
<dbReference type="GO" id="GO:0005737">
    <property type="term" value="C:cytoplasm"/>
    <property type="evidence" value="ECO:0007669"/>
    <property type="project" value="UniProtKB-SubCell"/>
</dbReference>
<dbReference type="PANTHER" id="PTHR12596">
    <property type="entry name" value="EXPORTIN 4,7-RELATED"/>
    <property type="match status" value="1"/>
</dbReference>
<dbReference type="PROSITE" id="PS01179">
    <property type="entry name" value="PID"/>
    <property type="match status" value="1"/>
</dbReference>